<evidence type="ECO:0000313" key="1">
    <source>
        <dbReference type="EMBL" id="KAL2645488.1"/>
    </source>
</evidence>
<protein>
    <submittedName>
        <fullName evidence="1">Uncharacterized protein</fullName>
    </submittedName>
</protein>
<dbReference type="AlphaFoldDB" id="A0ABD1ZCR2"/>
<keyword evidence="2" id="KW-1185">Reference proteome</keyword>
<dbReference type="Proteomes" id="UP001605036">
    <property type="component" value="Unassembled WGS sequence"/>
</dbReference>
<sequence>MSRGRERGDEGRVRGGLLAFRSSYSATDDTCSPAAACFLQVMHPFVVVGKMGRRSSTGRTGSEAVEVNLAEDNSIGRS</sequence>
<dbReference type="EMBL" id="JBHFFA010000002">
    <property type="protein sequence ID" value="KAL2645488.1"/>
    <property type="molecule type" value="Genomic_DNA"/>
</dbReference>
<evidence type="ECO:0000313" key="2">
    <source>
        <dbReference type="Proteomes" id="UP001605036"/>
    </source>
</evidence>
<comment type="caution">
    <text evidence="1">The sequence shown here is derived from an EMBL/GenBank/DDBJ whole genome shotgun (WGS) entry which is preliminary data.</text>
</comment>
<accession>A0ABD1ZCR2</accession>
<name>A0ABD1ZCR2_9MARC</name>
<gene>
    <name evidence="1" type="ORF">R1flu_013075</name>
</gene>
<organism evidence="1 2">
    <name type="scientific">Riccia fluitans</name>
    <dbReference type="NCBI Taxonomy" id="41844"/>
    <lineage>
        <taxon>Eukaryota</taxon>
        <taxon>Viridiplantae</taxon>
        <taxon>Streptophyta</taxon>
        <taxon>Embryophyta</taxon>
        <taxon>Marchantiophyta</taxon>
        <taxon>Marchantiopsida</taxon>
        <taxon>Marchantiidae</taxon>
        <taxon>Marchantiales</taxon>
        <taxon>Ricciaceae</taxon>
        <taxon>Riccia</taxon>
    </lineage>
</organism>
<reference evidence="1 2" key="1">
    <citation type="submission" date="2024-09" db="EMBL/GenBank/DDBJ databases">
        <title>Chromosome-scale assembly of Riccia fluitans.</title>
        <authorList>
            <person name="Paukszto L."/>
            <person name="Sawicki J."/>
            <person name="Karawczyk K."/>
            <person name="Piernik-Szablinska J."/>
            <person name="Szczecinska M."/>
            <person name="Mazdziarz M."/>
        </authorList>
    </citation>
    <scope>NUCLEOTIDE SEQUENCE [LARGE SCALE GENOMIC DNA]</scope>
    <source>
        <strain evidence="1">Rf_01</strain>
        <tissue evidence="1">Aerial parts of the thallus</tissue>
    </source>
</reference>
<proteinExistence type="predicted"/>